<dbReference type="Pfam" id="PF02714">
    <property type="entry name" value="RSN1_7TM"/>
    <property type="match status" value="1"/>
</dbReference>
<accession>G8JPD8</accession>
<evidence type="ECO:0000256" key="5">
    <source>
        <dbReference type="ARBA" id="ARBA00022989"/>
    </source>
</evidence>
<feature type="domain" description="CSC1/OSCA1-like cytosolic" evidence="12">
    <location>
        <begin position="185"/>
        <end position="362"/>
    </location>
</feature>
<feature type="transmembrane region" description="Helical" evidence="8">
    <location>
        <begin position="589"/>
        <end position="607"/>
    </location>
</feature>
<feature type="transmembrane region" description="Helical" evidence="8">
    <location>
        <begin position="375"/>
        <end position="400"/>
    </location>
</feature>
<dbReference type="InterPro" id="IPR022257">
    <property type="entry name" value="PHM7_ext"/>
</dbReference>
<evidence type="ECO:0000256" key="1">
    <source>
        <dbReference type="ARBA" id="ARBA00004141"/>
    </source>
</evidence>
<evidence type="ECO:0000256" key="6">
    <source>
        <dbReference type="ARBA" id="ARBA00023136"/>
    </source>
</evidence>
<evidence type="ECO:0000259" key="10">
    <source>
        <dbReference type="Pfam" id="PF12621"/>
    </source>
</evidence>
<evidence type="ECO:0000256" key="3">
    <source>
        <dbReference type="ARBA" id="ARBA00022448"/>
    </source>
</evidence>
<dbReference type="OMA" id="PKRYYAH"/>
<dbReference type="OrthoDB" id="1076608at2759"/>
<evidence type="ECO:0000256" key="8">
    <source>
        <dbReference type="SAM" id="Phobius"/>
    </source>
</evidence>
<dbReference type="AlphaFoldDB" id="G8JPD8"/>
<dbReference type="InterPro" id="IPR027815">
    <property type="entry name" value="CSC1/OSCA1-like_cyt"/>
</dbReference>
<dbReference type="eggNOG" id="KOG1134">
    <property type="taxonomic scope" value="Eukaryota"/>
</dbReference>
<evidence type="ECO:0000256" key="2">
    <source>
        <dbReference type="ARBA" id="ARBA00007779"/>
    </source>
</evidence>
<gene>
    <name evidence="13" type="ordered locus">Ecym_2697</name>
</gene>
<evidence type="ECO:0000313" key="14">
    <source>
        <dbReference type="Proteomes" id="UP000006790"/>
    </source>
</evidence>
<feature type="transmembrane region" description="Helical" evidence="8">
    <location>
        <begin position="514"/>
        <end position="543"/>
    </location>
</feature>
<feature type="domain" description="CSC1/OSCA1-like N-terminal transmembrane" evidence="11">
    <location>
        <begin position="14"/>
        <end position="162"/>
    </location>
</feature>
<keyword evidence="3" id="KW-0813">Transport</keyword>
<feature type="transmembrane region" description="Helical" evidence="8">
    <location>
        <begin position="655"/>
        <end position="676"/>
    </location>
</feature>
<dbReference type="InterPro" id="IPR032880">
    <property type="entry name" value="CSC1/OSCA1-like_N"/>
</dbReference>
<dbReference type="InterPro" id="IPR045122">
    <property type="entry name" value="Csc1-like"/>
</dbReference>
<comment type="similarity">
    <text evidence="2">Belongs to the CSC1 (TC 1.A.17) family.</text>
</comment>
<feature type="transmembrane region" description="Helical" evidence="8">
    <location>
        <begin position="420"/>
        <end position="445"/>
    </location>
</feature>
<feature type="transmembrane region" description="Helical" evidence="8">
    <location>
        <begin position="94"/>
        <end position="114"/>
    </location>
</feature>
<sequence>MATSDSTQVTNKDVLWSIVTYGSVFGVFIICFLLLRLKLKRIYQPKSSFQLINDEKKPEQLPNGIFQWLPELLRKSDNFIIQQAGLDGYFFVRYLYLISMYMFISSLWILPLLVPLNVSGSTGDLGFDKLTFSNIRSKKRYYAHVFASWLFFWGFLFLVYRELTYFTSVRQVVLSSPRYAKKLSSRTVLFQCVPSQYLSEVEFSKLFVGVKRIWITRAADDLASKVAERDDLAMKLEAAETAYLKKAVKRANQIKAKSGVAISGDISEYVPNKHRPKHRLTFLIGKKVDTIDYIKGELVKLNKEVVQLQADHMNAEPFNSVFVEFESQYYAQMAQRSIPHHAAFSMIPSYCGIEPKDVIWFNMKITWWKRIINRFIASSAVIGLIILWAFPVAFVGLISSVTYLTEKVPQLRFIEKLPPLVLGMITSLLPTIGLTVLMMILPMFIRKMGIFSGSPSVQHVEYFTQQAFFGFQVIQVFLVITLSKSATTLIPQLIGKPTGVMNLLAENLPKSSNFYISYVLLHCFSFSSGVLLQLVPMILYYVLGALFDNTARKKWSRFVTLSSADWGVIFPVYTNLLVIAMAYSIISPIIIPFCAIGFFLLYVAYLYTLTYVFQETPDSRGIHYPRALFQSFTGIYIGQIALLGLFVVGKGWGPIILQGICIGFTAVVHFHLSLAFDTLMTVVPVDTMKPLDGKSETPSFKSPKTDSPSEEIKELPQFPVRKYQPRNSLSIDQKTSSLLSDNTYEIQNPTQINNENTLFTVPLLADGDVAPIPPAPFWKRYFLPDIYCSYKAVKTRLPEIYNLPDPSELLDDEEFKYAYCYPAVSSKCPCIWLPRDPFGFSTALIADLEGVIDASDKGAMFDSNDNIIWTSRPPDFSKKADEFESFKVNFSD</sequence>
<dbReference type="GO" id="GO:0005886">
    <property type="term" value="C:plasma membrane"/>
    <property type="evidence" value="ECO:0007669"/>
    <property type="project" value="TreeGrafter"/>
</dbReference>
<evidence type="ECO:0000256" key="4">
    <source>
        <dbReference type="ARBA" id="ARBA00022692"/>
    </source>
</evidence>
<feature type="compositionally biased region" description="Polar residues" evidence="7">
    <location>
        <begin position="696"/>
        <end position="706"/>
    </location>
</feature>
<reference evidence="14" key="1">
    <citation type="journal article" date="2012" name="G3 (Bethesda)">
        <title>Pichia sorbitophila, an interspecies yeast hybrid reveals early steps of genome resolution following polyploidization.</title>
        <authorList>
            <person name="Leh Louis V."/>
            <person name="Despons L."/>
            <person name="Friedrich A."/>
            <person name="Martin T."/>
            <person name="Durrens P."/>
            <person name="Casaregola S."/>
            <person name="Neuveglise C."/>
            <person name="Fairhead C."/>
            <person name="Marck C."/>
            <person name="Cruz J.A."/>
            <person name="Straub M.L."/>
            <person name="Kugler V."/>
            <person name="Sacerdot C."/>
            <person name="Uzunov Z."/>
            <person name="Thierry A."/>
            <person name="Weiss S."/>
            <person name="Bleykasten C."/>
            <person name="De Montigny J."/>
            <person name="Jacques N."/>
            <person name="Jung P."/>
            <person name="Lemaire M."/>
            <person name="Mallet S."/>
            <person name="Morel G."/>
            <person name="Richard G.F."/>
            <person name="Sarkar A."/>
            <person name="Savel G."/>
            <person name="Schacherer J."/>
            <person name="Seret M.L."/>
            <person name="Talla E."/>
            <person name="Samson G."/>
            <person name="Jubin C."/>
            <person name="Poulain J."/>
            <person name="Vacherie B."/>
            <person name="Barbe V."/>
            <person name="Pelletier E."/>
            <person name="Sherman D.J."/>
            <person name="Westhof E."/>
            <person name="Weissenbach J."/>
            <person name="Baret P.V."/>
            <person name="Wincker P."/>
            <person name="Gaillardin C."/>
            <person name="Dujon B."/>
            <person name="Souciet J.L."/>
        </authorList>
    </citation>
    <scope>NUCLEOTIDE SEQUENCE [LARGE SCALE GENOMIC DNA]</scope>
    <source>
        <strain evidence="14">CBS 270.75 / DBVPG 7215 / KCTC 17166 / NRRL Y-17582</strain>
    </source>
</reference>
<keyword evidence="6 8" id="KW-0472">Membrane</keyword>
<dbReference type="PANTHER" id="PTHR13018">
    <property type="entry name" value="PROBABLE MEMBRANE PROTEIN DUF221-RELATED"/>
    <property type="match status" value="1"/>
</dbReference>
<evidence type="ECO:0000259" key="11">
    <source>
        <dbReference type="Pfam" id="PF13967"/>
    </source>
</evidence>
<dbReference type="InterPro" id="IPR003864">
    <property type="entry name" value="CSC1/OSCA1-like_7TM"/>
</dbReference>
<dbReference type="PANTHER" id="PTHR13018:SF26">
    <property type="entry name" value="DOMAIN PROTEIN, PUTATIVE (AFU_ORTHOLOGUE AFUA_5G10920)-RELATED"/>
    <property type="match status" value="1"/>
</dbReference>
<feature type="transmembrane region" description="Helical" evidence="8">
    <location>
        <begin position="466"/>
        <end position="494"/>
    </location>
</feature>
<dbReference type="Proteomes" id="UP000006790">
    <property type="component" value="Chromosome 2"/>
</dbReference>
<dbReference type="Pfam" id="PF12621">
    <property type="entry name" value="PHM7_ext"/>
    <property type="match status" value="1"/>
</dbReference>
<feature type="transmembrane region" description="Helical" evidence="8">
    <location>
        <begin position="141"/>
        <end position="160"/>
    </location>
</feature>
<dbReference type="KEGG" id="erc:Ecym_2697"/>
<feature type="domain" description="CSC1/OSCA1-like 7TM region" evidence="9">
    <location>
        <begin position="374"/>
        <end position="646"/>
    </location>
</feature>
<feature type="region of interest" description="Disordered" evidence="7">
    <location>
        <begin position="693"/>
        <end position="716"/>
    </location>
</feature>
<keyword evidence="4 8" id="KW-0812">Transmembrane</keyword>
<organism evidence="13 14">
    <name type="scientific">Eremothecium cymbalariae (strain CBS 270.75 / DBVPG 7215 / KCTC 17166 / NRRL Y-17582)</name>
    <name type="common">Yeast</name>
    <dbReference type="NCBI Taxonomy" id="931890"/>
    <lineage>
        <taxon>Eukaryota</taxon>
        <taxon>Fungi</taxon>
        <taxon>Dikarya</taxon>
        <taxon>Ascomycota</taxon>
        <taxon>Saccharomycotina</taxon>
        <taxon>Saccharomycetes</taxon>
        <taxon>Saccharomycetales</taxon>
        <taxon>Saccharomycetaceae</taxon>
        <taxon>Eremothecium</taxon>
    </lineage>
</organism>
<feature type="transmembrane region" description="Helical" evidence="8">
    <location>
        <begin position="14"/>
        <end position="35"/>
    </location>
</feature>
<evidence type="ECO:0000313" key="13">
    <source>
        <dbReference type="EMBL" id="AET38405.1"/>
    </source>
</evidence>
<protein>
    <submittedName>
        <fullName evidence="13">Uncharacterized protein</fullName>
    </submittedName>
</protein>
<comment type="subcellular location">
    <subcellularLocation>
        <location evidence="1">Membrane</location>
        <topology evidence="1">Multi-pass membrane protein</topology>
    </subcellularLocation>
</comment>
<dbReference type="FunCoup" id="G8JPD8">
    <property type="interactions" value="170"/>
</dbReference>
<feature type="transmembrane region" description="Helical" evidence="8">
    <location>
        <begin position="628"/>
        <end position="649"/>
    </location>
</feature>
<dbReference type="RefSeq" id="XP_003645222.1">
    <property type="nucleotide sequence ID" value="XM_003645174.1"/>
</dbReference>
<dbReference type="HOGENOM" id="CLU_002458_2_1_1"/>
<dbReference type="Pfam" id="PF14703">
    <property type="entry name" value="PHM7_cyt"/>
    <property type="match status" value="1"/>
</dbReference>
<keyword evidence="14" id="KW-1185">Reference proteome</keyword>
<evidence type="ECO:0000259" key="9">
    <source>
        <dbReference type="Pfam" id="PF02714"/>
    </source>
</evidence>
<dbReference type="Pfam" id="PF13967">
    <property type="entry name" value="RSN1_TM"/>
    <property type="match status" value="1"/>
</dbReference>
<dbReference type="EMBL" id="CP002498">
    <property type="protein sequence ID" value="AET38405.1"/>
    <property type="molecule type" value="Genomic_DNA"/>
</dbReference>
<name>G8JPD8_ERECY</name>
<feature type="transmembrane region" description="Helical" evidence="8">
    <location>
        <begin position="564"/>
        <end position="583"/>
    </location>
</feature>
<evidence type="ECO:0000256" key="7">
    <source>
        <dbReference type="SAM" id="MobiDB-lite"/>
    </source>
</evidence>
<evidence type="ECO:0000259" key="12">
    <source>
        <dbReference type="Pfam" id="PF14703"/>
    </source>
</evidence>
<keyword evidence="5 8" id="KW-1133">Transmembrane helix</keyword>
<dbReference type="GO" id="GO:0005227">
    <property type="term" value="F:calcium-activated cation channel activity"/>
    <property type="evidence" value="ECO:0007669"/>
    <property type="project" value="InterPro"/>
</dbReference>
<dbReference type="InParanoid" id="G8JPD8"/>
<proteinExistence type="inferred from homology"/>
<feature type="domain" description="10TM putative phosphate transporter extracellular tail" evidence="10">
    <location>
        <begin position="781"/>
        <end position="875"/>
    </location>
</feature>
<dbReference type="GeneID" id="11471978"/>